<feature type="transmembrane region" description="Helical" evidence="2">
    <location>
        <begin position="357"/>
        <end position="374"/>
    </location>
</feature>
<feature type="transmembrane region" description="Helical" evidence="2">
    <location>
        <begin position="12"/>
        <end position="33"/>
    </location>
</feature>
<dbReference type="InterPro" id="IPR011701">
    <property type="entry name" value="MFS"/>
</dbReference>
<keyword evidence="2" id="KW-0812">Transmembrane</keyword>
<dbReference type="GO" id="GO:0005886">
    <property type="term" value="C:plasma membrane"/>
    <property type="evidence" value="ECO:0007669"/>
    <property type="project" value="UniProtKB-SubCell"/>
</dbReference>
<gene>
    <name evidence="3" type="ORF">I5677_08500</name>
</gene>
<feature type="transmembrane region" description="Helical" evidence="2">
    <location>
        <begin position="145"/>
        <end position="166"/>
    </location>
</feature>
<dbReference type="GO" id="GO:0022857">
    <property type="term" value="F:transmembrane transporter activity"/>
    <property type="evidence" value="ECO:0007669"/>
    <property type="project" value="InterPro"/>
</dbReference>
<feature type="transmembrane region" description="Helical" evidence="2">
    <location>
        <begin position="314"/>
        <end position="336"/>
    </location>
</feature>
<feature type="transmembrane region" description="Helical" evidence="2">
    <location>
        <begin position="248"/>
        <end position="268"/>
    </location>
</feature>
<comment type="caution">
    <text evidence="3">The sequence shown here is derived from an EMBL/GenBank/DDBJ whole genome shotgun (WGS) entry which is preliminary data.</text>
</comment>
<evidence type="ECO:0000313" key="3">
    <source>
        <dbReference type="EMBL" id="MBH1940928.1"/>
    </source>
</evidence>
<dbReference type="Proteomes" id="UP000623269">
    <property type="component" value="Unassembled WGS sequence"/>
</dbReference>
<keyword evidence="2" id="KW-1133">Transmembrane helix</keyword>
<name>A0A8J7L2M0_9FIRM</name>
<dbReference type="InterPro" id="IPR036259">
    <property type="entry name" value="MFS_trans_sf"/>
</dbReference>
<reference evidence="3" key="1">
    <citation type="submission" date="2020-12" db="EMBL/GenBank/DDBJ databases">
        <title>M. sibirica DSM 26468T genome.</title>
        <authorList>
            <person name="Thieme N."/>
            <person name="Rettenmaier R."/>
            <person name="Zverlov V."/>
            <person name="Liebl W."/>
        </authorList>
    </citation>
    <scope>NUCLEOTIDE SEQUENCE</scope>
    <source>
        <strain evidence="3">DSM 26468</strain>
    </source>
</reference>
<feature type="transmembrane region" description="Helical" evidence="2">
    <location>
        <begin position="172"/>
        <end position="194"/>
    </location>
</feature>
<comment type="subcellular location">
    <subcellularLocation>
        <location evidence="1">Cell membrane</location>
        <topology evidence="1">Multi-pass membrane protein</topology>
    </subcellularLocation>
</comment>
<accession>A0A8J7L2M0</accession>
<feature type="transmembrane region" description="Helical" evidence="2">
    <location>
        <begin position="280"/>
        <end position="302"/>
    </location>
</feature>
<dbReference type="RefSeq" id="WP_197661152.1">
    <property type="nucleotide sequence ID" value="NZ_JAEAGR010000007.1"/>
</dbReference>
<dbReference type="EMBL" id="JAEAGR010000007">
    <property type="protein sequence ID" value="MBH1940928.1"/>
    <property type="molecule type" value="Genomic_DNA"/>
</dbReference>
<feature type="transmembrane region" description="Helical" evidence="2">
    <location>
        <begin position="380"/>
        <end position="397"/>
    </location>
</feature>
<feature type="transmembrane region" description="Helical" evidence="2">
    <location>
        <begin position="215"/>
        <end position="236"/>
    </location>
</feature>
<evidence type="ECO:0000256" key="2">
    <source>
        <dbReference type="SAM" id="Phobius"/>
    </source>
</evidence>
<dbReference type="SUPFAM" id="SSF103473">
    <property type="entry name" value="MFS general substrate transporter"/>
    <property type="match status" value="1"/>
</dbReference>
<proteinExistence type="predicted"/>
<evidence type="ECO:0000313" key="4">
    <source>
        <dbReference type="Proteomes" id="UP000623269"/>
    </source>
</evidence>
<dbReference type="Gene3D" id="1.20.1250.20">
    <property type="entry name" value="MFS general substrate transporter like domains"/>
    <property type="match status" value="2"/>
</dbReference>
<keyword evidence="4" id="KW-1185">Reference proteome</keyword>
<sequence>MKNKILNMRPEVLMFFILISAVAFGNGLSDAVYSNYFKEVYHVTAFQRGFIEFPREMPGLLCAFVIGSLGFLGDIRLAFIAQVLATVGVTFLGLLTPSFGVMLIFLFINSMGMHLFMPLQDAIGMSLADPKMIGRRMGQFSSVRAIFSLSAALLVFFGFRVGFFTFQTKIKWIFIVAAGAFTCATIMAAIMIARTKPKKTKARKTKLVLRKQYRYFYLLTILHGVQKQIAYVYGTWVIVDLLMKKADTLAILTIVVGFISIFFFNILGKWMDYFGIKRMMYVDALTFIGVYIIYGFVVWGIISEVLPKQGYAIWIVYLLFVLDRLSMQIGMVKSIYLRSIAWDHEEVTSTLSMGISLDHVVSILAAFAGGYIWMNWGSQWVFFMAAIFSLGNLYVAFRVQPDKEREVAEKMRSLLLHNKET</sequence>
<protein>
    <submittedName>
        <fullName evidence="3">MFS transporter</fullName>
    </submittedName>
</protein>
<organism evidence="3 4">
    <name type="scientific">Mobilitalea sibirica</name>
    <dbReference type="NCBI Taxonomy" id="1462919"/>
    <lineage>
        <taxon>Bacteria</taxon>
        <taxon>Bacillati</taxon>
        <taxon>Bacillota</taxon>
        <taxon>Clostridia</taxon>
        <taxon>Lachnospirales</taxon>
        <taxon>Lachnospiraceae</taxon>
        <taxon>Mobilitalea</taxon>
    </lineage>
</organism>
<feature type="transmembrane region" description="Helical" evidence="2">
    <location>
        <begin position="53"/>
        <end position="72"/>
    </location>
</feature>
<keyword evidence="2" id="KW-0472">Membrane</keyword>
<dbReference type="AlphaFoldDB" id="A0A8J7L2M0"/>
<evidence type="ECO:0000256" key="1">
    <source>
        <dbReference type="ARBA" id="ARBA00004651"/>
    </source>
</evidence>
<dbReference type="Pfam" id="PF07690">
    <property type="entry name" value="MFS_1"/>
    <property type="match status" value="1"/>
</dbReference>